<dbReference type="InterPro" id="IPR043502">
    <property type="entry name" value="DNA/RNA_pol_sf"/>
</dbReference>
<dbReference type="SUPFAM" id="SSF56672">
    <property type="entry name" value="DNA/RNA polymerases"/>
    <property type="match status" value="1"/>
</dbReference>
<dbReference type="Proteomes" id="UP000054558">
    <property type="component" value="Unassembled WGS sequence"/>
</dbReference>
<evidence type="ECO:0000313" key="2">
    <source>
        <dbReference type="EMBL" id="GAQ83431.1"/>
    </source>
</evidence>
<dbReference type="InterPro" id="IPR032567">
    <property type="entry name" value="RTL1-rel"/>
</dbReference>
<feature type="non-terminal residue" evidence="2">
    <location>
        <position position="176"/>
    </location>
</feature>
<name>A0A1Y1I2M1_KLENI</name>
<sequence>MHTFGGGGPAQQTPAETTAGPPEGPGPPEGGTTGSATGQKEPFTWPLGDHLTEDQKTQLRELLDEHIDIFAFDMNGMGQIRNETFRIPVTDDTPIFRRQYRLAEAEKEILKEQVEERLAAGFIRPSMSQWASPVTMPPKKDEFGNWTAKRPCGDYRALNKISVTDHYQLPTPEEIF</sequence>
<dbReference type="OMA" id="INWENSI"/>
<protein>
    <submittedName>
        <fullName evidence="2">Uncharacterized protein</fullName>
    </submittedName>
</protein>
<keyword evidence="3" id="KW-1185">Reference proteome</keyword>
<evidence type="ECO:0000313" key="3">
    <source>
        <dbReference type="Proteomes" id="UP000054558"/>
    </source>
</evidence>
<reference evidence="2 3" key="1">
    <citation type="journal article" date="2014" name="Nat. Commun.">
        <title>Klebsormidium flaccidum genome reveals primary factors for plant terrestrial adaptation.</title>
        <authorList>
            <person name="Hori K."/>
            <person name="Maruyama F."/>
            <person name="Fujisawa T."/>
            <person name="Togashi T."/>
            <person name="Yamamoto N."/>
            <person name="Seo M."/>
            <person name="Sato S."/>
            <person name="Yamada T."/>
            <person name="Mori H."/>
            <person name="Tajima N."/>
            <person name="Moriyama T."/>
            <person name="Ikeuchi M."/>
            <person name="Watanabe M."/>
            <person name="Wada H."/>
            <person name="Kobayashi K."/>
            <person name="Saito M."/>
            <person name="Masuda T."/>
            <person name="Sasaki-Sekimoto Y."/>
            <person name="Mashiguchi K."/>
            <person name="Awai K."/>
            <person name="Shimojima M."/>
            <person name="Masuda S."/>
            <person name="Iwai M."/>
            <person name="Nobusawa T."/>
            <person name="Narise T."/>
            <person name="Kondo S."/>
            <person name="Saito H."/>
            <person name="Sato R."/>
            <person name="Murakawa M."/>
            <person name="Ihara Y."/>
            <person name="Oshima-Yamada Y."/>
            <person name="Ohtaka K."/>
            <person name="Satoh M."/>
            <person name="Sonobe K."/>
            <person name="Ishii M."/>
            <person name="Ohtani R."/>
            <person name="Kanamori-Sato M."/>
            <person name="Honoki R."/>
            <person name="Miyazaki D."/>
            <person name="Mochizuki H."/>
            <person name="Umetsu J."/>
            <person name="Higashi K."/>
            <person name="Shibata D."/>
            <person name="Kamiya Y."/>
            <person name="Sato N."/>
            <person name="Nakamura Y."/>
            <person name="Tabata S."/>
            <person name="Ida S."/>
            <person name="Kurokawa K."/>
            <person name="Ohta H."/>
        </authorList>
    </citation>
    <scope>NUCLEOTIDE SEQUENCE [LARGE SCALE GENOMIC DNA]</scope>
    <source>
        <strain evidence="2 3">NIES-2285</strain>
    </source>
</reference>
<feature type="region of interest" description="Disordered" evidence="1">
    <location>
        <begin position="1"/>
        <end position="50"/>
    </location>
</feature>
<feature type="compositionally biased region" description="Low complexity" evidence="1">
    <location>
        <begin position="10"/>
        <end position="21"/>
    </location>
</feature>
<dbReference type="AlphaFoldDB" id="A0A1Y1I2M1"/>
<dbReference type="PANTHER" id="PTHR15503">
    <property type="entry name" value="LDOC1 RELATED"/>
    <property type="match status" value="1"/>
</dbReference>
<dbReference type="STRING" id="105231.A0A1Y1I2M1"/>
<evidence type="ECO:0000256" key="1">
    <source>
        <dbReference type="SAM" id="MobiDB-lite"/>
    </source>
</evidence>
<gene>
    <name evidence="2" type="ORF">KFL_001470280</name>
</gene>
<dbReference type="OrthoDB" id="1934635at2759"/>
<proteinExistence type="predicted"/>
<accession>A0A1Y1I2M1</accession>
<dbReference type="EMBL" id="DF237096">
    <property type="protein sequence ID" value="GAQ83431.1"/>
    <property type="molecule type" value="Genomic_DNA"/>
</dbReference>
<dbReference type="PANTHER" id="PTHR15503:SF22">
    <property type="entry name" value="TRANSPOSON TY3-I GAG POLYPROTEIN"/>
    <property type="match status" value="1"/>
</dbReference>
<organism evidence="2 3">
    <name type="scientific">Klebsormidium nitens</name>
    <name type="common">Green alga</name>
    <name type="synonym">Ulothrix nitens</name>
    <dbReference type="NCBI Taxonomy" id="105231"/>
    <lineage>
        <taxon>Eukaryota</taxon>
        <taxon>Viridiplantae</taxon>
        <taxon>Streptophyta</taxon>
        <taxon>Klebsormidiophyceae</taxon>
        <taxon>Klebsormidiales</taxon>
        <taxon>Klebsormidiaceae</taxon>
        <taxon>Klebsormidium</taxon>
    </lineage>
</organism>
<dbReference type="Gene3D" id="3.10.10.10">
    <property type="entry name" value="HIV Type 1 Reverse Transcriptase, subunit A, domain 1"/>
    <property type="match status" value="1"/>
</dbReference>